<protein>
    <submittedName>
        <fullName evidence="1">Uncharacterized protein</fullName>
    </submittedName>
</protein>
<dbReference type="EMBL" id="JBBKAM010000002">
    <property type="protein sequence ID" value="MEJ8642101.1"/>
    <property type="molecule type" value="Genomic_DNA"/>
</dbReference>
<name>A0ABU8U2J6_9ACTN</name>
<evidence type="ECO:0000313" key="2">
    <source>
        <dbReference type="Proteomes" id="UP001382904"/>
    </source>
</evidence>
<organism evidence="1 2">
    <name type="scientific">Streptomyces caledonius</name>
    <dbReference type="NCBI Taxonomy" id="3134107"/>
    <lineage>
        <taxon>Bacteria</taxon>
        <taxon>Bacillati</taxon>
        <taxon>Actinomycetota</taxon>
        <taxon>Actinomycetes</taxon>
        <taxon>Kitasatosporales</taxon>
        <taxon>Streptomycetaceae</taxon>
        <taxon>Streptomyces</taxon>
    </lineage>
</organism>
<dbReference type="Proteomes" id="UP001382904">
    <property type="component" value="Unassembled WGS sequence"/>
</dbReference>
<evidence type="ECO:0000313" key="1">
    <source>
        <dbReference type="EMBL" id="MEJ8642101.1"/>
    </source>
</evidence>
<sequence>MPLSPAQSAALLRDRHLADLHHPVALLGMVTAETLYPGDTPAGLDPEFVKAVEENMASVGLPLLGTSPWPAPDTTTSRP</sequence>
<reference evidence="1 2" key="1">
    <citation type="submission" date="2024-03" db="EMBL/GenBank/DDBJ databases">
        <title>Novel Streptomyces species of biotechnological and ecological value are a feature of Machair soil.</title>
        <authorList>
            <person name="Prole J.R."/>
            <person name="Goodfellow M."/>
            <person name="Allenby N."/>
            <person name="Ward A.C."/>
        </authorList>
    </citation>
    <scope>NUCLEOTIDE SEQUENCE [LARGE SCALE GENOMIC DNA]</scope>
    <source>
        <strain evidence="1 2">MS1.HAVA.3</strain>
    </source>
</reference>
<accession>A0ABU8U2J6</accession>
<proteinExistence type="predicted"/>
<comment type="caution">
    <text evidence="1">The sequence shown here is derived from an EMBL/GenBank/DDBJ whole genome shotgun (WGS) entry which is preliminary data.</text>
</comment>
<keyword evidence="2" id="KW-1185">Reference proteome</keyword>
<gene>
    <name evidence="1" type="ORF">WKI68_12720</name>
</gene>